<keyword evidence="2 6" id="KW-0732">Signal</keyword>
<dbReference type="PANTHER" id="PTHR43649:SF33">
    <property type="entry name" value="POLYGALACTURONAN_RHAMNOGALACTURONAN-BINDING PROTEIN YTCQ"/>
    <property type="match status" value="1"/>
</dbReference>
<dbReference type="CDD" id="cd13580">
    <property type="entry name" value="PBP2_AlgQ_like_1"/>
    <property type="match status" value="1"/>
</dbReference>
<keyword evidence="1" id="KW-1003">Cell membrane</keyword>
<evidence type="ECO:0000313" key="7">
    <source>
        <dbReference type="EMBL" id="MCF4121372.1"/>
    </source>
</evidence>
<sequence length="504" mass="55510">MRNTRAGAFVAMSTAITLSLTACSAGDPASEAEEVSTKDSITWMAMLHTATTPEADGVIETELEEYTGLGIEMQWVPDASKDEKINAALASDSLADLVSLTNITNTTVRQAMASGQFWDVEPYLADYPNLSKIPQDTLDSAKIDGTLYGVPYQKPIARYGVLVRQDWLDNLGLEVPHTIEDLTEVARAFSEDDPDGNGQDDTVGFYDRAESYLVGFRSLAGYFGAGQSFEVTDDGEVVPTFTTEPFMEAMEWYRGVHENGWMNEEFVTVQKQNQKDGIAQGKGGIVISGLFEAKNFYEAALAADPQTPMAWALVNDMTYDDVDRRVLTDTNGGMGGWLAVPRSQVTTEADLRVVLGFVDKLMDEEPFDLMTNGIEGVHYELDADGVVKMLDNTTWEQEVQPFSSSRPSELVKTFNTSSEYTNLANQLMAENAEYVVVNPAQSLTSKTYDAQWSTIQQQVNDAYNQYMMGQIEMADFEKVVDGLGSQGLDQIVAEFTESYEKANG</sequence>
<protein>
    <submittedName>
        <fullName evidence="7">Extracellular solute-binding protein</fullName>
    </submittedName>
</protein>
<evidence type="ECO:0000256" key="1">
    <source>
        <dbReference type="ARBA" id="ARBA00022475"/>
    </source>
</evidence>
<reference evidence="7" key="1">
    <citation type="submission" date="2022-01" db="EMBL/GenBank/DDBJ databases">
        <title>Antribacter sp. nov., isolated from Guizhou of China.</title>
        <authorList>
            <person name="Chengliang C."/>
            <person name="Ya Z."/>
        </authorList>
    </citation>
    <scope>NUCLEOTIDE SEQUENCE</scope>
    <source>
        <strain evidence="7">KLBMP 9083</strain>
    </source>
</reference>
<organism evidence="7 8">
    <name type="scientific">Antribacter soli</name>
    <dbReference type="NCBI Taxonomy" id="2910976"/>
    <lineage>
        <taxon>Bacteria</taxon>
        <taxon>Bacillati</taxon>
        <taxon>Actinomycetota</taxon>
        <taxon>Actinomycetes</taxon>
        <taxon>Micrococcales</taxon>
        <taxon>Promicromonosporaceae</taxon>
        <taxon>Antribacter</taxon>
    </lineage>
</organism>
<feature type="chain" id="PRO_5041458793" evidence="6">
    <location>
        <begin position="25"/>
        <end position="504"/>
    </location>
</feature>
<dbReference type="Proteomes" id="UP001165405">
    <property type="component" value="Unassembled WGS sequence"/>
</dbReference>
<accession>A0AA41QDX3</accession>
<proteinExistence type="predicted"/>
<keyword evidence="5" id="KW-0449">Lipoprotein</keyword>
<name>A0AA41QDX3_9MICO</name>
<keyword evidence="8" id="KW-1185">Reference proteome</keyword>
<comment type="caution">
    <text evidence="7">The sequence shown here is derived from an EMBL/GenBank/DDBJ whole genome shotgun (WGS) entry which is preliminary data.</text>
</comment>
<evidence type="ECO:0000256" key="4">
    <source>
        <dbReference type="ARBA" id="ARBA00023139"/>
    </source>
</evidence>
<keyword evidence="4" id="KW-0564">Palmitate</keyword>
<dbReference type="RefSeq" id="WP_236089170.1">
    <property type="nucleotide sequence ID" value="NZ_JAKGSG010000029.1"/>
</dbReference>
<dbReference type="EMBL" id="JAKGSG010000029">
    <property type="protein sequence ID" value="MCF4121372.1"/>
    <property type="molecule type" value="Genomic_DNA"/>
</dbReference>
<dbReference type="SUPFAM" id="SSF53850">
    <property type="entry name" value="Periplasmic binding protein-like II"/>
    <property type="match status" value="1"/>
</dbReference>
<dbReference type="Pfam" id="PF01547">
    <property type="entry name" value="SBP_bac_1"/>
    <property type="match status" value="1"/>
</dbReference>
<feature type="signal peptide" evidence="6">
    <location>
        <begin position="1"/>
        <end position="24"/>
    </location>
</feature>
<dbReference type="AlphaFoldDB" id="A0AA41QDX3"/>
<dbReference type="InterPro" id="IPR006059">
    <property type="entry name" value="SBP"/>
</dbReference>
<evidence type="ECO:0000256" key="5">
    <source>
        <dbReference type="ARBA" id="ARBA00023288"/>
    </source>
</evidence>
<gene>
    <name evidence="7" type="ORF">L1785_10305</name>
</gene>
<keyword evidence="3" id="KW-0472">Membrane</keyword>
<dbReference type="Gene3D" id="3.40.190.10">
    <property type="entry name" value="Periplasmic binding protein-like II"/>
    <property type="match status" value="2"/>
</dbReference>
<dbReference type="PROSITE" id="PS51257">
    <property type="entry name" value="PROKAR_LIPOPROTEIN"/>
    <property type="match status" value="1"/>
</dbReference>
<evidence type="ECO:0000313" key="8">
    <source>
        <dbReference type="Proteomes" id="UP001165405"/>
    </source>
</evidence>
<evidence type="ECO:0000256" key="6">
    <source>
        <dbReference type="SAM" id="SignalP"/>
    </source>
</evidence>
<evidence type="ECO:0000256" key="2">
    <source>
        <dbReference type="ARBA" id="ARBA00022729"/>
    </source>
</evidence>
<dbReference type="InterPro" id="IPR050490">
    <property type="entry name" value="Bact_solute-bd_prot1"/>
</dbReference>
<evidence type="ECO:0000256" key="3">
    <source>
        <dbReference type="ARBA" id="ARBA00023136"/>
    </source>
</evidence>
<dbReference type="PANTHER" id="PTHR43649">
    <property type="entry name" value="ARABINOSE-BINDING PROTEIN-RELATED"/>
    <property type="match status" value="1"/>
</dbReference>